<name>A0A5A5TK86_9CHLR</name>
<dbReference type="NCBIfam" id="TIGR00150">
    <property type="entry name" value="T6A_YjeE"/>
    <property type="match status" value="1"/>
</dbReference>
<dbReference type="GO" id="GO:0005737">
    <property type="term" value="C:cytoplasm"/>
    <property type="evidence" value="ECO:0007669"/>
    <property type="project" value="UniProtKB-SubCell"/>
</dbReference>
<keyword evidence="5" id="KW-0819">tRNA processing</keyword>
<evidence type="ECO:0000256" key="10">
    <source>
        <dbReference type="ARBA" id="ARBA00032441"/>
    </source>
</evidence>
<dbReference type="EMBL" id="BIXY01000103">
    <property type="protein sequence ID" value="GCF11304.1"/>
    <property type="molecule type" value="Genomic_DNA"/>
</dbReference>
<evidence type="ECO:0000313" key="11">
    <source>
        <dbReference type="EMBL" id="GCF11304.1"/>
    </source>
</evidence>
<dbReference type="PANTHER" id="PTHR33540:SF2">
    <property type="entry name" value="TRNA THREONYLCARBAMOYLADENOSINE BIOSYNTHESIS PROTEIN TSAE"/>
    <property type="match status" value="1"/>
</dbReference>
<dbReference type="Gene3D" id="3.40.50.300">
    <property type="entry name" value="P-loop containing nucleotide triphosphate hydrolases"/>
    <property type="match status" value="1"/>
</dbReference>
<evidence type="ECO:0000256" key="3">
    <source>
        <dbReference type="ARBA" id="ARBA00019010"/>
    </source>
</evidence>
<protein>
    <recommendedName>
        <fullName evidence="3">tRNA threonylcarbamoyladenosine biosynthesis protein TsaE</fullName>
    </recommendedName>
    <alternativeName>
        <fullName evidence="10">t(6)A37 threonylcarbamoyladenosine biosynthesis protein TsaE</fullName>
    </alternativeName>
</protein>
<keyword evidence="4" id="KW-0963">Cytoplasm</keyword>
<evidence type="ECO:0000256" key="6">
    <source>
        <dbReference type="ARBA" id="ARBA00022723"/>
    </source>
</evidence>
<evidence type="ECO:0000256" key="7">
    <source>
        <dbReference type="ARBA" id="ARBA00022741"/>
    </source>
</evidence>
<proteinExistence type="inferred from homology"/>
<keyword evidence="9" id="KW-0460">Magnesium</keyword>
<keyword evidence="12" id="KW-1185">Reference proteome</keyword>
<comment type="subcellular location">
    <subcellularLocation>
        <location evidence="1">Cytoplasm</location>
    </subcellularLocation>
</comment>
<evidence type="ECO:0000313" key="12">
    <source>
        <dbReference type="Proteomes" id="UP000322530"/>
    </source>
</evidence>
<dbReference type="RefSeq" id="WP_216368976.1">
    <property type="nucleotide sequence ID" value="NZ_BIXY01000103.1"/>
</dbReference>
<dbReference type="GO" id="GO:0016740">
    <property type="term" value="F:transferase activity"/>
    <property type="evidence" value="ECO:0007669"/>
    <property type="project" value="UniProtKB-KW"/>
</dbReference>
<comment type="similarity">
    <text evidence="2">Belongs to the TsaE family.</text>
</comment>
<dbReference type="Proteomes" id="UP000322530">
    <property type="component" value="Unassembled WGS sequence"/>
</dbReference>
<keyword evidence="6" id="KW-0479">Metal-binding</keyword>
<keyword evidence="8" id="KW-0067">ATP-binding</keyword>
<dbReference type="Pfam" id="PF02367">
    <property type="entry name" value="TsaE"/>
    <property type="match status" value="1"/>
</dbReference>
<dbReference type="PANTHER" id="PTHR33540">
    <property type="entry name" value="TRNA THREONYLCARBAMOYLADENOSINE BIOSYNTHESIS PROTEIN TSAE"/>
    <property type="match status" value="1"/>
</dbReference>
<evidence type="ECO:0000256" key="9">
    <source>
        <dbReference type="ARBA" id="ARBA00022842"/>
    </source>
</evidence>
<dbReference type="GO" id="GO:0005524">
    <property type="term" value="F:ATP binding"/>
    <property type="evidence" value="ECO:0007669"/>
    <property type="project" value="UniProtKB-KW"/>
</dbReference>
<keyword evidence="11" id="KW-0808">Transferase</keyword>
<dbReference type="GO" id="GO:0002949">
    <property type="term" value="P:tRNA threonylcarbamoyladenosine modification"/>
    <property type="evidence" value="ECO:0007669"/>
    <property type="project" value="InterPro"/>
</dbReference>
<evidence type="ECO:0000256" key="1">
    <source>
        <dbReference type="ARBA" id="ARBA00004496"/>
    </source>
</evidence>
<evidence type="ECO:0000256" key="2">
    <source>
        <dbReference type="ARBA" id="ARBA00007599"/>
    </source>
</evidence>
<dbReference type="InterPro" id="IPR003442">
    <property type="entry name" value="T6A_TsaE"/>
</dbReference>
<reference evidence="11 12" key="1">
    <citation type="submission" date="2019-01" db="EMBL/GenBank/DDBJ databases">
        <title>Draft genome sequence of Dictyobacter sp. Uno17.</title>
        <authorList>
            <person name="Wang C.M."/>
            <person name="Zheng Y."/>
            <person name="Sakai Y."/>
            <person name="Abe K."/>
            <person name="Yokota A."/>
            <person name="Yabe S."/>
        </authorList>
    </citation>
    <scope>NUCLEOTIDE SEQUENCE [LARGE SCALE GENOMIC DNA]</scope>
    <source>
        <strain evidence="11 12">Uno17</strain>
    </source>
</reference>
<evidence type="ECO:0000256" key="8">
    <source>
        <dbReference type="ARBA" id="ARBA00022840"/>
    </source>
</evidence>
<dbReference type="SUPFAM" id="SSF52540">
    <property type="entry name" value="P-loop containing nucleoside triphosphate hydrolases"/>
    <property type="match status" value="1"/>
</dbReference>
<gene>
    <name evidence="11" type="ORF">KDI_48680</name>
</gene>
<accession>A0A5A5TK86</accession>
<evidence type="ECO:0000256" key="4">
    <source>
        <dbReference type="ARBA" id="ARBA00022490"/>
    </source>
</evidence>
<dbReference type="InterPro" id="IPR027417">
    <property type="entry name" value="P-loop_NTPase"/>
</dbReference>
<organism evidence="11 12">
    <name type="scientific">Dictyobacter arantiisoli</name>
    <dbReference type="NCBI Taxonomy" id="2014874"/>
    <lineage>
        <taxon>Bacteria</taxon>
        <taxon>Bacillati</taxon>
        <taxon>Chloroflexota</taxon>
        <taxon>Ktedonobacteria</taxon>
        <taxon>Ktedonobacterales</taxon>
        <taxon>Dictyobacteraceae</taxon>
        <taxon>Dictyobacter</taxon>
    </lineage>
</organism>
<keyword evidence="7" id="KW-0547">Nucleotide-binding</keyword>
<sequence>MREPAVTQSFEIVTQRPTQTQRLGAALGALLGPGDLILLDGQLGAGKTTFTQGLAKGMQIVDVVNSPTFTLLKEYRGSTASRQSPTSQPLALYHFDLYRLDDPDEILDLGFEDYFYGSGVCVVEWAGKADEIWPTDKLYIRLSLVDESKRRLLFVASGPRYCELLQQFQKNTYAITRS</sequence>
<evidence type="ECO:0000256" key="5">
    <source>
        <dbReference type="ARBA" id="ARBA00022694"/>
    </source>
</evidence>
<comment type="caution">
    <text evidence="11">The sequence shown here is derived from an EMBL/GenBank/DDBJ whole genome shotgun (WGS) entry which is preliminary data.</text>
</comment>
<dbReference type="AlphaFoldDB" id="A0A5A5TK86"/>
<dbReference type="GO" id="GO:0046872">
    <property type="term" value="F:metal ion binding"/>
    <property type="evidence" value="ECO:0007669"/>
    <property type="project" value="UniProtKB-KW"/>
</dbReference>